<accession>A0A2I1IJ93</accession>
<name>A0A2I1IJ93_9MICO</name>
<dbReference type="Proteomes" id="UP000242755">
    <property type="component" value="Unassembled WGS sequence"/>
</dbReference>
<protein>
    <submittedName>
        <fullName evidence="1">Uncharacterized protein</fullName>
    </submittedName>
</protein>
<gene>
    <name evidence="1" type="ORF">CYJ40_00570</name>
</gene>
<organism evidence="1 2">
    <name type="scientific">Brevibacterium ravenspurgense</name>
    <dbReference type="NCBI Taxonomy" id="479117"/>
    <lineage>
        <taxon>Bacteria</taxon>
        <taxon>Bacillati</taxon>
        <taxon>Actinomycetota</taxon>
        <taxon>Actinomycetes</taxon>
        <taxon>Micrococcales</taxon>
        <taxon>Brevibacteriaceae</taxon>
        <taxon>Brevibacterium</taxon>
    </lineage>
</organism>
<dbReference type="EMBL" id="PKGO01000001">
    <property type="protein sequence ID" value="PKY71207.1"/>
    <property type="molecule type" value="Genomic_DNA"/>
</dbReference>
<dbReference type="AlphaFoldDB" id="A0A2I1IJ93"/>
<evidence type="ECO:0000313" key="2">
    <source>
        <dbReference type="Proteomes" id="UP000242755"/>
    </source>
</evidence>
<reference evidence="1 2" key="1">
    <citation type="submission" date="2017-12" db="EMBL/GenBank/DDBJ databases">
        <title>Phylogenetic diversity of female urinary microbiome.</title>
        <authorList>
            <person name="Thomas-White K."/>
            <person name="Wolfe A.J."/>
        </authorList>
    </citation>
    <scope>NUCLEOTIDE SEQUENCE [LARGE SCALE GENOMIC DNA]</scope>
    <source>
        <strain evidence="1 2">UMB0426</strain>
    </source>
</reference>
<proteinExistence type="predicted"/>
<evidence type="ECO:0000313" key="1">
    <source>
        <dbReference type="EMBL" id="PKY71207.1"/>
    </source>
</evidence>
<sequence>MMVGFDSDTALIAFFLSFGGYNDVANQSSQLNRQYPAWFQFRLCHLSPCPLRGWLPVRLPCHFLLAVRYDGLMKYASFGPALTVGLIRASEMFGVVL</sequence>
<comment type="caution">
    <text evidence="1">The sequence shown here is derived from an EMBL/GenBank/DDBJ whole genome shotgun (WGS) entry which is preliminary data.</text>
</comment>